<feature type="chain" id="PRO_5037585316" evidence="2">
    <location>
        <begin position="24"/>
        <end position="1482"/>
    </location>
</feature>
<keyword evidence="5" id="KW-1185">Reference proteome</keyword>
<proteinExistence type="predicted"/>
<evidence type="ECO:0000259" key="3">
    <source>
        <dbReference type="Pfam" id="PF13205"/>
    </source>
</evidence>
<dbReference type="Gene3D" id="2.120.10.30">
    <property type="entry name" value="TolB, C-terminal domain"/>
    <property type="match status" value="1"/>
</dbReference>
<gene>
    <name evidence="4" type="ORF">GSY63_10250</name>
</gene>
<dbReference type="PANTHER" id="PTHR19328:SF75">
    <property type="entry name" value="ALDOSE SUGAR DEHYDROGENASE YLII"/>
    <property type="match status" value="1"/>
</dbReference>
<evidence type="ECO:0000256" key="2">
    <source>
        <dbReference type="SAM" id="SignalP"/>
    </source>
</evidence>
<dbReference type="InterPro" id="IPR026444">
    <property type="entry name" value="Secre_tail"/>
</dbReference>
<dbReference type="SUPFAM" id="SSF50952">
    <property type="entry name" value="Soluble quinoprotein glucose dehydrogenase"/>
    <property type="match status" value="1"/>
</dbReference>
<dbReference type="SUPFAM" id="SSF49785">
    <property type="entry name" value="Galactose-binding domain-like"/>
    <property type="match status" value="1"/>
</dbReference>
<dbReference type="EMBL" id="WWEO01000042">
    <property type="protein sequence ID" value="NCD69735.1"/>
    <property type="molecule type" value="Genomic_DNA"/>
</dbReference>
<name>A0A965ZF28_9SPHI</name>
<evidence type="ECO:0000313" key="5">
    <source>
        <dbReference type="Proteomes" id="UP000638732"/>
    </source>
</evidence>
<accession>A0A965ZF28</accession>
<comment type="caution">
    <text evidence="4">The sequence shown here is derived from an EMBL/GenBank/DDBJ whole genome shotgun (WGS) entry which is preliminary data.</text>
</comment>
<dbReference type="InterPro" id="IPR008979">
    <property type="entry name" value="Galactose-bd-like_sf"/>
</dbReference>
<dbReference type="NCBIfam" id="TIGR04183">
    <property type="entry name" value="Por_Secre_tail"/>
    <property type="match status" value="1"/>
</dbReference>
<reference evidence="4" key="1">
    <citation type="submission" date="2020-01" db="EMBL/GenBank/DDBJ databases">
        <authorList>
            <person name="Seo Y.L."/>
        </authorList>
    </citation>
    <scope>NUCLEOTIDE SEQUENCE</scope>
    <source>
        <strain evidence="4">R11</strain>
    </source>
</reference>
<evidence type="ECO:0000256" key="1">
    <source>
        <dbReference type="ARBA" id="ARBA00022729"/>
    </source>
</evidence>
<dbReference type="Gene3D" id="2.60.120.430">
    <property type="entry name" value="Galactose-binding lectin"/>
    <property type="match status" value="1"/>
</dbReference>
<reference evidence="4" key="2">
    <citation type="submission" date="2020-10" db="EMBL/GenBank/DDBJ databases">
        <title>Mucilaginibacter sp. nov., isolated from soil.</title>
        <authorList>
            <person name="Jeon C.O."/>
        </authorList>
    </citation>
    <scope>NUCLEOTIDE SEQUENCE</scope>
    <source>
        <strain evidence="4">R11</strain>
    </source>
</reference>
<evidence type="ECO:0000313" key="4">
    <source>
        <dbReference type="EMBL" id="NCD69735.1"/>
    </source>
</evidence>
<feature type="signal peptide" evidence="2">
    <location>
        <begin position="1"/>
        <end position="23"/>
    </location>
</feature>
<dbReference type="InterPro" id="IPR011041">
    <property type="entry name" value="Quinoprot_gluc/sorb_DH_b-prop"/>
</dbReference>
<dbReference type="Proteomes" id="UP000638732">
    <property type="component" value="Unassembled WGS sequence"/>
</dbReference>
<protein>
    <submittedName>
        <fullName evidence="4">T9SS type A sorting domain-containing protein</fullName>
    </submittedName>
</protein>
<dbReference type="Gene3D" id="2.60.120.200">
    <property type="match status" value="1"/>
</dbReference>
<dbReference type="Pfam" id="PF13205">
    <property type="entry name" value="Big_5"/>
    <property type="match status" value="1"/>
</dbReference>
<organism evidence="4 5">
    <name type="scientific">Mucilaginibacter agri</name>
    <dbReference type="NCBI Taxonomy" id="2695265"/>
    <lineage>
        <taxon>Bacteria</taxon>
        <taxon>Pseudomonadati</taxon>
        <taxon>Bacteroidota</taxon>
        <taxon>Sphingobacteriia</taxon>
        <taxon>Sphingobacteriales</taxon>
        <taxon>Sphingobacteriaceae</taxon>
        <taxon>Mucilaginibacter</taxon>
    </lineage>
</organism>
<dbReference type="PANTHER" id="PTHR19328">
    <property type="entry name" value="HEDGEHOG-INTERACTING PROTEIN"/>
    <property type="match status" value="1"/>
</dbReference>
<sequence>MISNLLPRLLLAFNLLSPVSPVAHQDLSAAPCTPYSTLTCSQLPVSLPFSLSFTSTVPNSLADKAGIGTGFTVAMPYSGTRLSADGTASVSGVPGYEPSKLSITGGRLKLTTNKGIDYLTNNNQINILSVPVVRAGKLTVEVSLVNPLNGTSSQQAGLWYGLNDKYSLKLVCRANSVELHKEANDVSSAVAGTANTDQRISSTIKNLNLSTVRLRLVIDSAANSADGFYSLDGGATYINVGSSYPKTSVSIAGMGLTGTTAYAGIYATHRSASTAVTYTFDDFSVKNVVQNAPNFLKFSADSLVYTIYRGGAVTSQSTNLTANTGTPTITFSTLNATWLTAPAGKLGAISLGSANIKTDLDPGSYRGLIVANGTGYQKDTLVVKLVIVKGVTTNSVNINFQDPATIPPQGWVRDFGQAIGSRNGLYQSTGLTYGWRKRSDATPIDLTKNGFNRNTPEDITLATLIHMQASNIVGTFSGTKIQSYWEMNVPNGTYDVTVGVGDGMVDNATQSYNINVEGVKAIGGFVPTGNAGTSTRFKQTTVRVPVKDEYLTINADGGMNTRINFAQVVPVSISPYLAWSNNTPNILIQKGTKTPQTFSLNVSNSNNTSIQYSFAATYGAGATGWLSFKSVQTGITPLMTYDYSAAASLPVGTYTASVKASVLGNTSATMDIQLRVVDSLKPYVISSSPANGSVNVDINTVSVAANNLHVPVVSGFKGGVDNSTITSNTVKLFKVVDTTSTLVQGLVQGTGGGDAISFSPLTQLLPNTMYKFVISSGVKSYSGAAFAPFTSTFVTGNGTIDSSSIVNAQFTKVAIPGTQKKNYTTLRFGPDHKLYALRLDGSIERYAVDPTSGMLTNQEIISTLVTIYGKRSAIGLVFDPASTANNLICYVTHSSSGLINSPAFDGNISKLSGPSLGTEQLLVTKLPRSTRDHMANSLAFGPDGALYMCQGSNSSAGAFDNDWQRSESLLSGTILRIDMAKLKTLTLPLNVQTTATLSVINAAPSNNIRMSDGTYNPYSTLSPVTIYASGVRNAFDLVWHSNGQLYLPTNGSGGGGNSPASVAGTRRPDGTFYNGPDVPATTGIQVQKDWLFRVNPLKGVGYYGHPNPLRGEYVENRGVDDNPLYPAGTVADASYRGYAYDFGLNHSPDGAIEYKSNTFNGALKNKLLVCRFSGGGDIVVMEPGSKVAVPGMTASSNDAIYDIVKVTTGSGNMGLVGMSGFANPINLEEDPLNGNLYVIEYNWNTNPNLLSQITLLKVNTTNAAPAAIMNVTATKTANIEGLISYKNYEVTLMNKGDGVLNVKDISITGPAADEFSINGIPMPDKNNPLTMKPNSSLTFGVNAPAFGMADRVVKLSVTSVEDSVKEVELRLAADNNYVTLSADSASLKSKLPDSDNLSLVLYPNPTTVSQVKVQIKNFEKSEDLTISLYDINGRKLKSLKGRTGLDGTYATTIQLPVNNNAHVYIVRAVSPTVSKEAKLIVK</sequence>
<dbReference type="InterPro" id="IPR011042">
    <property type="entry name" value="6-blade_b-propeller_TolB-like"/>
</dbReference>
<keyword evidence="1 2" id="KW-0732">Signal</keyword>
<feature type="domain" description="SbsA Ig-like" evidence="3">
    <location>
        <begin position="680"/>
        <end position="795"/>
    </location>
</feature>
<dbReference type="InterPro" id="IPR032812">
    <property type="entry name" value="SbsA_Ig"/>
</dbReference>